<dbReference type="EMBL" id="CAJVQC010115890">
    <property type="protein sequence ID" value="CAG8836850.1"/>
    <property type="molecule type" value="Genomic_DNA"/>
</dbReference>
<proteinExistence type="predicted"/>
<reference evidence="1" key="1">
    <citation type="submission" date="2021-06" db="EMBL/GenBank/DDBJ databases">
        <authorList>
            <person name="Kallberg Y."/>
            <person name="Tangrot J."/>
            <person name="Rosling A."/>
        </authorList>
    </citation>
    <scope>NUCLEOTIDE SEQUENCE</scope>
    <source>
        <strain evidence="1">MA461A</strain>
    </source>
</reference>
<dbReference type="Proteomes" id="UP000789920">
    <property type="component" value="Unassembled WGS sequence"/>
</dbReference>
<comment type="caution">
    <text evidence="1">The sequence shown here is derived from an EMBL/GenBank/DDBJ whole genome shotgun (WGS) entry which is preliminary data.</text>
</comment>
<gene>
    <name evidence="1" type="ORF">RPERSI_LOCUS30075</name>
</gene>
<protein>
    <submittedName>
        <fullName evidence="1">6770_t:CDS:1</fullName>
    </submittedName>
</protein>
<evidence type="ECO:0000313" key="2">
    <source>
        <dbReference type="Proteomes" id="UP000789920"/>
    </source>
</evidence>
<feature type="non-terminal residue" evidence="1">
    <location>
        <position position="1"/>
    </location>
</feature>
<sequence>SEGVDGCLRSQSYLQDFHPLDLSANDRINILEDRQERKKLFQVKVDIFSDQYYQD</sequence>
<name>A0ACA9SFF5_9GLOM</name>
<keyword evidence="2" id="KW-1185">Reference proteome</keyword>
<organism evidence="1 2">
    <name type="scientific">Racocetra persica</name>
    <dbReference type="NCBI Taxonomy" id="160502"/>
    <lineage>
        <taxon>Eukaryota</taxon>
        <taxon>Fungi</taxon>
        <taxon>Fungi incertae sedis</taxon>
        <taxon>Mucoromycota</taxon>
        <taxon>Glomeromycotina</taxon>
        <taxon>Glomeromycetes</taxon>
        <taxon>Diversisporales</taxon>
        <taxon>Gigasporaceae</taxon>
        <taxon>Racocetra</taxon>
    </lineage>
</organism>
<evidence type="ECO:0000313" key="1">
    <source>
        <dbReference type="EMBL" id="CAG8836850.1"/>
    </source>
</evidence>
<accession>A0ACA9SFF5</accession>
<feature type="non-terminal residue" evidence="1">
    <location>
        <position position="55"/>
    </location>
</feature>